<reference evidence="1 2" key="1">
    <citation type="submission" date="2019-03" db="EMBL/GenBank/DDBJ databases">
        <title>Diverse conjugative elements silence natural transformation in Legionella species.</title>
        <authorList>
            <person name="Durieux I."/>
            <person name="Ginevra C."/>
            <person name="Attaiech L."/>
            <person name="Picq K."/>
            <person name="Juan P.A."/>
            <person name="Jarraud S."/>
            <person name="Charpentier X."/>
        </authorList>
    </citation>
    <scope>NUCLEOTIDE SEQUENCE [LARGE SCALE GENOMIC DNA]</scope>
    <source>
        <strain evidence="1 2">HL-0427-4011</strain>
    </source>
</reference>
<proteinExistence type="predicted"/>
<name>A0AAX1EIV3_9GAMM</name>
<evidence type="ECO:0000313" key="2">
    <source>
        <dbReference type="Proteomes" id="UP000295517"/>
    </source>
</evidence>
<organism evidence="1 2">
    <name type="scientific">Legionella israelensis</name>
    <dbReference type="NCBI Taxonomy" id="454"/>
    <lineage>
        <taxon>Bacteria</taxon>
        <taxon>Pseudomonadati</taxon>
        <taxon>Pseudomonadota</taxon>
        <taxon>Gammaproteobacteria</taxon>
        <taxon>Legionellales</taxon>
        <taxon>Legionellaceae</taxon>
        <taxon>Legionella</taxon>
    </lineage>
</organism>
<dbReference type="EMBL" id="CP038254">
    <property type="protein sequence ID" value="QBR84744.1"/>
    <property type="molecule type" value="Genomic_DNA"/>
</dbReference>
<protein>
    <recommendedName>
        <fullName evidence="3">Transposase DDE domain-containing protein</fullName>
    </recommendedName>
</protein>
<dbReference type="Proteomes" id="UP000295517">
    <property type="component" value="Chromosome"/>
</dbReference>
<dbReference type="AlphaFoldDB" id="A0AAX1EIV3"/>
<sequence>MLLRLYRQNLIERMFNKLKHFRKVATRYDKLAQSFLSFTLLPPPFG</sequence>
<evidence type="ECO:0000313" key="1">
    <source>
        <dbReference type="EMBL" id="QBR84744.1"/>
    </source>
</evidence>
<evidence type="ECO:0008006" key="3">
    <source>
        <dbReference type="Google" id="ProtNLM"/>
    </source>
</evidence>
<accession>A0AAX1EIV3</accession>
<gene>
    <name evidence="1" type="ORF">E3983_10490</name>
</gene>